<dbReference type="SUPFAM" id="SSF52540">
    <property type="entry name" value="P-loop containing nucleoside triphosphate hydrolases"/>
    <property type="match status" value="1"/>
</dbReference>
<keyword evidence="4" id="KW-1185">Reference proteome</keyword>
<evidence type="ECO:0000313" key="4">
    <source>
        <dbReference type="Proteomes" id="UP000007110"/>
    </source>
</evidence>
<feature type="compositionally biased region" description="Polar residues" evidence="1">
    <location>
        <begin position="150"/>
        <end position="162"/>
    </location>
</feature>
<dbReference type="GeneID" id="579726"/>
<dbReference type="OMA" id="ARQDNEI"/>
<protein>
    <recommendedName>
        <fullName evidence="2">Sulfotransferase domain-containing protein</fullName>
    </recommendedName>
</protein>
<accession>A0A7M7REN6</accession>
<reference evidence="4" key="1">
    <citation type="submission" date="2015-02" db="EMBL/GenBank/DDBJ databases">
        <title>Genome sequencing for Strongylocentrotus purpuratus.</title>
        <authorList>
            <person name="Murali S."/>
            <person name="Liu Y."/>
            <person name="Vee V."/>
            <person name="English A."/>
            <person name="Wang M."/>
            <person name="Skinner E."/>
            <person name="Han Y."/>
            <person name="Muzny D.M."/>
            <person name="Worley K.C."/>
            <person name="Gibbs R.A."/>
        </authorList>
    </citation>
    <scope>NUCLEOTIDE SEQUENCE</scope>
</reference>
<dbReference type="GO" id="GO:0001517">
    <property type="term" value="F:N-acetylglucosamine 6-O-sulfotransferase activity"/>
    <property type="evidence" value="ECO:0000318"/>
    <property type="project" value="GO_Central"/>
</dbReference>
<proteinExistence type="predicted"/>
<dbReference type="PROSITE" id="PS51257">
    <property type="entry name" value="PROKAR_LIPOPROTEIN"/>
    <property type="match status" value="1"/>
</dbReference>
<feature type="region of interest" description="Disordered" evidence="1">
    <location>
        <begin position="98"/>
        <end position="162"/>
    </location>
</feature>
<dbReference type="OrthoDB" id="6138663at2759"/>
<dbReference type="GO" id="GO:0006044">
    <property type="term" value="P:N-acetylglucosamine metabolic process"/>
    <property type="evidence" value="ECO:0000318"/>
    <property type="project" value="GO_Central"/>
</dbReference>
<evidence type="ECO:0000313" key="3">
    <source>
        <dbReference type="EnsemblMetazoa" id="XP_784917"/>
    </source>
</evidence>
<dbReference type="InParanoid" id="A0A7M7REN6"/>
<reference evidence="3" key="2">
    <citation type="submission" date="2021-01" db="UniProtKB">
        <authorList>
            <consortium name="EnsemblMetazoa"/>
        </authorList>
    </citation>
    <scope>IDENTIFICATION</scope>
</reference>
<dbReference type="AlphaFoldDB" id="A0A7M7REN6"/>
<sequence length="533" mass="60809">MTDRRDLVTMLSRKRRCCYFFAALTFICACSVIFPPSDMRLAFADYLTRSNGETRRLLQNSVVKSAPAAGLRAVPKASKKEESKSEKDKYRVPIFWDDGEFMDDDEPDEQGGDRKMEEKTHGEVAKKGESASALERNNVTKTETAKDTAKSNPSNSSLEKTQVQKNIKNEGTMAVLDYKMSQFQTAKYNDKLESVKSQSGEANETEEATSRVLPVHLLIVTQRRSGSSFLGQIFNQNPWVFFHFEPLKLLEIKKKVYPNASSLLANLLTCRFDRTPYLTDFYNHETLHRMSSKVLCSPPLCVTNVDYNKMRSSTVKQCGPLEAEAMTNLCNVYPHKVVKLIRLYSVESLTPLLKDKDINLKIIHLLRDPRGTLSSRSKEDPKRTKPLSLGKSLSHDAAYICRRMKHNFNFAHKNPELLRSRYLRVRYEDIATDPEGWTAALYKFAGMGDVPVNVHNWIQQNTRESTSEASRDIYSTHRNSSANAQAWRHHVTFPVVREIQKYCSEVMEEAGYRQVKEAGDLQRTDLSFVAPIT</sequence>
<dbReference type="FunFam" id="3.40.50.300:FF:006075">
    <property type="entry name" value="Sulfotransferase"/>
    <property type="match status" value="1"/>
</dbReference>
<dbReference type="Proteomes" id="UP000007110">
    <property type="component" value="Unassembled WGS sequence"/>
</dbReference>
<feature type="compositionally biased region" description="Acidic residues" evidence="1">
    <location>
        <begin position="98"/>
        <end position="110"/>
    </location>
</feature>
<dbReference type="InterPro" id="IPR027417">
    <property type="entry name" value="P-loop_NTPase"/>
</dbReference>
<feature type="domain" description="Sulfotransferase" evidence="2">
    <location>
        <begin position="216"/>
        <end position="509"/>
    </location>
</feature>
<dbReference type="GO" id="GO:0006790">
    <property type="term" value="P:sulfur compound metabolic process"/>
    <property type="evidence" value="ECO:0000318"/>
    <property type="project" value="GO_Central"/>
</dbReference>
<dbReference type="InterPro" id="IPR000863">
    <property type="entry name" value="Sulfotransferase_dom"/>
</dbReference>
<evidence type="ECO:0000259" key="2">
    <source>
        <dbReference type="Pfam" id="PF00685"/>
    </source>
</evidence>
<dbReference type="PANTHER" id="PTHR10704">
    <property type="entry name" value="CARBOHYDRATE SULFOTRANSFERASE"/>
    <property type="match status" value="1"/>
</dbReference>
<dbReference type="PANTHER" id="PTHR10704:SF44">
    <property type="entry name" value="LD35051P-RELATED"/>
    <property type="match status" value="1"/>
</dbReference>
<dbReference type="InterPro" id="IPR051135">
    <property type="entry name" value="Gal/GlcNAc/GalNAc_ST"/>
</dbReference>
<organism evidence="3 4">
    <name type="scientific">Strongylocentrotus purpuratus</name>
    <name type="common">Purple sea urchin</name>
    <dbReference type="NCBI Taxonomy" id="7668"/>
    <lineage>
        <taxon>Eukaryota</taxon>
        <taxon>Metazoa</taxon>
        <taxon>Echinodermata</taxon>
        <taxon>Eleutherozoa</taxon>
        <taxon>Echinozoa</taxon>
        <taxon>Echinoidea</taxon>
        <taxon>Euechinoidea</taxon>
        <taxon>Echinacea</taxon>
        <taxon>Camarodonta</taxon>
        <taxon>Echinidea</taxon>
        <taxon>Strongylocentrotidae</taxon>
        <taxon>Strongylocentrotus</taxon>
    </lineage>
</organism>
<dbReference type="RefSeq" id="XP_784917.1">
    <property type="nucleotide sequence ID" value="XM_779824.5"/>
</dbReference>
<dbReference type="Pfam" id="PF00685">
    <property type="entry name" value="Sulfotransfer_1"/>
    <property type="match status" value="1"/>
</dbReference>
<name>A0A7M7REN6_STRPU</name>
<feature type="compositionally biased region" description="Basic and acidic residues" evidence="1">
    <location>
        <begin position="111"/>
        <end position="129"/>
    </location>
</feature>
<dbReference type="EnsemblMetazoa" id="XM_779824">
    <property type="protein sequence ID" value="XP_784917"/>
    <property type="gene ID" value="LOC579726"/>
</dbReference>
<dbReference type="Gene3D" id="3.40.50.300">
    <property type="entry name" value="P-loop containing nucleotide triphosphate hydrolases"/>
    <property type="match status" value="1"/>
</dbReference>
<evidence type="ECO:0000256" key="1">
    <source>
        <dbReference type="SAM" id="MobiDB-lite"/>
    </source>
</evidence>